<keyword evidence="7 9" id="KW-0503">Monooxygenase</keyword>
<dbReference type="GO" id="GO:0020037">
    <property type="term" value="F:heme binding"/>
    <property type="evidence" value="ECO:0007669"/>
    <property type="project" value="InterPro"/>
</dbReference>
<evidence type="ECO:0000256" key="10">
    <source>
        <dbReference type="SAM" id="Phobius"/>
    </source>
</evidence>
<keyword evidence="10" id="KW-1133">Transmembrane helix</keyword>
<dbReference type="GO" id="GO:0016712">
    <property type="term" value="F:oxidoreductase activity, acting on paired donors, with incorporation or reduction of molecular oxygen, reduced flavin or flavoprotein as one donor, and incorporation of one atom of oxygen"/>
    <property type="evidence" value="ECO:0007669"/>
    <property type="project" value="TreeGrafter"/>
</dbReference>
<evidence type="ECO:0000256" key="3">
    <source>
        <dbReference type="ARBA" id="ARBA00022617"/>
    </source>
</evidence>
<comment type="similarity">
    <text evidence="2 9">Belongs to the cytochrome P450 family.</text>
</comment>
<dbReference type="Gene3D" id="1.10.630.10">
    <property type="entry name" value="Cytochrome P450"/>
    <property type="match status" value="3"/>
</dbReference>
<evidence type="ECO:0000313" key="11">
    <source>
        <dbReference type="EMBL" id="CAD7432629.1"/>
    </source>
</evidence>
<accession>A0A7R9EGN4</accession>
<dbReference type="GO" id="GO:0006805">
    <property type="term" value="P:xenobiotic metabolic process"/>
    <property type="evidence" value="ECO:0007669"/>
    <property type="project" value="TreeGrafter"/>
</dbReference>
<evidence type="ECO:0000256" key="8">
    <source>
        <dbReference type="PIRSR" id="PIRSR602401-1"/>
    </source>
</evidence>
<keyword evidence="3 8" id="KW-0349">Heme</keyword>
<dbReference type="InterPro" id="IPR050182">
    <property type="entry name" value="Cytochrome_P450_fam2"/>
</dbReference>
<protein>
    <recommendedName>
        <fullName evidence="12">Cytochrome P450</fullName>
    </recommendedName>
</protein>
<reference evidence="11" key="1">
    <citation type="submission" date="2020-11" db="EMBL/GenBank/DDBJ databases">
        <authorList>
            <person name="Tran Van P."/>
        </authorList>
    </citation>
    <scope>NUCLEOTIDE SEQUENCE</scope>
</reference>
<keyword evidence="10" id="KW-0472">Membrane</keyword>
<keyword evidence="4 8" id="KW-0479">Metal-binding</keyword>
<proteinExistence type="inferred from homology"/>
<evidence type="ECO:0000256" key="1">
    <source>
        <dbReference type="ARBA" id="ARBA00001971"/>
    </source>
</evidence>
<dbReference type="Pfam" id="PF00067">
    <property type="entry name" value="p450"/>
    <property type="match status" value="3"/>
</dbReference>
<dbReference type="SUPFAM" id="SSF48264">
    <property type="entry name" value="Cytochrome P450"/>
    <property type="match status" value="2"/>
</dbReference>
<dbReference type="InterPro" id="IPR017972">
    <property type="entry name" value="Cyt_P450_CS"/>
</dbReference>
<dbReference type="PRINTS" id="PR00463">
    <property type="entry name" value="EP450I"/>
</dbReference>
<dbReference type="PROSITE" id="PS00086">
    <property type="entry name" value="CYTOCHROME_P450"/>
    <property type="match status" value="1"/>
</dbReference>
<dbReference type="GO" id="GO:0005506">
    <property type="term" value="F:iron ion binding"/>
    <property type="evidence" value="ECO:0007669"/>
    <property type="project" value="InterPro"/>
</dbReference>
<name>A0A7R9EGN4_9NEOP</name>
<sequence length="613" mass="69470">MAAVSLYCRDIDGSSVATVPEVRVELRWFGTATQPAHCSRIAAVSMIWVVILVLLVLFLAVVDTRRPDNYPPGPSWLPLVGNYPLLRRELARLKYHYLVWAHLGARYGPVVGLRLGRDLVVLVSGYTAIRAVLTREEFEGRPDGFFFKLRTFGQRLGTLLCPTLFFFKLRTFGQRLGTLLCPTPFFFKLRTFGQRLGTLLCPTFFFFKLRTFGQRLGTLLCPTLLFFKLRTFGQRLGTLLCPTPFFFKLRTFGKRLGITFLCPTFFFNLRTFGQRLIPTLLCPTHLLKLRTSRQRPGMLLCQTPSFFKIHLVFTDGALWQEQRRFSLVHLRNLGLGKSSMEAQIQAEAEELVVSLRDKGSGNRPVVMHDAFDICVLNSLWALLAGHRFALNDKRLAELIDIVHTSFRMLDMSGGLLNQMPFLRFLAPDKSGYTCIINILERMFNFLRPVPVMNEVKVSLVGLSYIEAVLMEVQRHGNVVPVAVAHRATRTANLMGHIIPQGATLLVSLHSIHMDPTHWGDPDTFRPERFLDAQGKLLQDDWFLPFGVGRRRCLGETLARSTLFLFFTTLLHNFTLSVPPEGSLPSTKGYDGVTISPRPFFAVLTPRRPGCSGR</sequence>
<keyword evidence="5 9" id="KW-0560">Oxidoreductase</keyword>
<evidence type="ECO:0000256" key="5">
    <source>
        <dbReference type="ARBA" id="ARBA00023002"/>
    </source>
</evidence>
<feature type="binding site" description="axial binding residue" evidence="8">
    <location>
        <position position="552"/>
    </location>
    <ligand>
        <name>heme</name>
        <dbReference type="ChEBI" id="CHEBI:30413"/>
    </ligand>
    <ligandPart>
        <name>Fe</name>
        <dbReference type="ChEBI" id="CHEBI:18248"/>
    </ligandPart>
</feature>
<comment type="cofactor">
    <cofactor evidence="1 8">
        <name>heme</name>
        <dbReference type="ChEBI" id="CHEBI:30413"/>
    </cofactor>
</comment>
<dbReference type="InterPro" id="IPR036396">
    <property type="entry name" value="Cyt_P450_sf"/>
</dbReference>
<dbReference type="GO" id="GO:0005737">
    <property type="term" value="C:cytoplasm"/>
    <property type="evidence" value="ECO:0007669"/>
    <property type="project" value="TreeGrafter"/>
</dbReference>
<gene>
    <name evidence="11" type="ORF">TMSB3V08_LOCUS9334</name>
</gene>
<keyword evidence="10" id="KW-0812">Transmembrane</keyword>
<feature type="transmembrane region" description="Helical" evidence="10">
    <location>
        <begin position="41"/>
        <end position="62"/>
    </location>
</feature>
<dbReference type="InterPro" id="IPR002401">
    <property type="entry name" value="Cyt_P450_E_grp-I"/>
</dbReference>
<dbReference type="EMBL" id="OB795737">
    <property type="protein sequence ID" value="CAD7432629.1"/>
    <property type="molecule type" value="Genomic_DNA"/>
</dbReference>
<evidence type="ECO:0000256" key="7">
    <source>
        <dbReference type="ARBA" id="ARBA00023033"/>
    </source>
</evidence>
<keyword evidence="6 8" id="KW-0408">Iron</keyword>
<dbReference type="InterPro" id="IPR001128">
    <property type="entry name" value="Cyt_P450"/>
</dbReference>
<evidence type="ECO:0008006" key="12">
    <source>
        <dbReference type="Google" id="ProtNLM"/>
    </source>
</evidence>
<dbReference type="AlphaFoldDB" id="A0A7R9EGN4"/>
<dbReference type="GO" id="GO:0008395">
    <property type="term" value="F:steroid hydroxylase activity"/>
    <property type="evidence" value="ECO:0007669"/>
    <property type="project" value="TreeGrafter"/>
</dbReference>
<dbReference type="GO" id="GO:0006082">
    <property type="term" value="P:organic acid metabolic process"/>
    <property type="evidence" value="ECO:0007669"/>
    <property type="project" value="TreeGrafter"/>
</dbReference>
<evidence type="ECO:0000256" key="6">
    <source>
        <dbReference type="ARBA" id="ARBA00023004"/>
    </source>
</evidence>
<dbReference type="PANTHER" id="PTHR24300">
    <property type="entry name" value="CYTOCHROME P450 508A4-RELATED"/>
    <property type="match status" value="1"/>
</dbReference>
<organism evidence="11">
    <name type="scientific">Timema monikensis</name>
    <dbReference type="NCBI Taxonomy" id="170555"/>
    <lineage>
        <taxon>Eukaryota</taxon>
        <taxon>Metazoa</taxon>
        <taxon>Ecdysozoa</taxon>
        <taxon>Arthropoda</taxon>
        <taxon>Hexapoda</taxon>
        <taxon>Insecta</taxon>
        <taxon>Pterygota</taxon>
        <taxon>Neoptera</taxon>
        <taxon>Polyneoptera</taxon>
        <taxon>Phasmatodea</taxon>
        <taxon>Timematodea</taxon>
        <taxon>Timematoidea</taxon>
        <taxon>Timematidae</taxon>
        <taxon>Timema</taxon>
    </lineage>
</organism>
<dbReference type="PANTHER" id="PTHR24300:SF376">
    <property type="entry name" value="CYTOCHROME P450 15A1"/>
    <property type="match status" value="1"/>
</dbReference>
<evidence type="ECO:0000256" key="2">
    <source>
        <dbReference type="ARBA" id="ARBA00010617"/>
    </source>
</evidence>
<evidence type="ECO:0000256" key="9">
    <source>
        <dbReference type="RuleBase" id="RU000461"/>
    </source>
</evidence>
<evidence type="ECO:0000256" key="4">
    <source>
        <dbReference type="ARBA" id="ARBA00022723"/>
    </source>
</evidence>